<comment type="subcellular location">
    <subcellularLocation>
        <location evidence="1">Periplasm</location>
    </subcellularLocation>
</comment>
<gene>
    <name evidence="3" type="ORF">H5985_06930</name>
</gene>
<dbReference type="RefSeq" id="WP_205050586.1">
    <property type="nucleotide sequence ID" value="NZ_JACJKX010000012.1"/>
</dbReference>
<dbReference type="InterPro" id="IPR051470">
    <property type="entry name" value="Thiol:disulfide_interchange"/>
</dbReference>
<comment type="similarity">
    <text evidence="1">Belongs to the thioredoxin family. DsbC subfamily.</text>
</comment>
<keyword evidence="1" id="KW-0676">Redox-active center</keyword>
<sequence length="272" mass="31037">MNFSITDVLAQSQTEPYAQLFRQTSLSEEEQKLLATLQRVYPQNRIRFVRQTPVPGFYEVILGEGVSYVFVTPQTLKELEKITDENRDTYFRHWLFGGVFYDMATQTDLTAPMKTLAQMVDVTKLPLENAIVREKGNPNNTLFVFTDPRCPFCKKLEAELTQLTDVRLYTFLTPLTSLHPDAKEVSARIWCAKNQAEALEDVMLKDRELEGPAHCTTPLTQNEKLMAELGIKGTPTLFFENGERITGALSAKAIQEKFKDIQKMKDAIKESK</sequence>
<keyword evidence="1" id="KW-0732">Signal</keyword>
<proteinExistence type="inferred from homology"/>
<dbReference type="InterPro" id="IPR012336">
    <property type="entry name" value="Thioredoxin-like_fold"/>
</dbReference>
<dbReference type="InterPro" id="IPR009094">
    <property type="entry name" value="DiS-bond_isomerase_DsbC/G_N_sf"/>
</dbReference>
<dbReference type="PANTHER" id="PTHR35272">
    <property type="entry name" value="THIOL:DISULFIDE INTERCHANGE PROTEIN DSBC-RELATED"/>
    <property type="match status" value="1"/>
</dbReference>
<reference evidence="3 4" key="1">
    <citation type="journal article" date="2021" name="Sci. Rep.">
        <title>The distribution of antibiotic resistance genes in chicken gut microbiota commensals.</title>
        <authorList>
            <person name="Juricova H."/>
            <person name="Matiasovicova J."/>
            <person name="Kubasova T."/>
            <person name="Cejkova D."/>
            <person name="Rychlik I."/>
        </authorList>
    </citation>
    <scope>NUCLEOTIDE SEQUENCE [LARGE SCALE GENOMIC DNA]</scope>
    <source>
        <strain evidence="3 4">An562</strain>
    </source>
</reference>
<keyword evidence="1" id="KW-0574">Periplasm</keyword>
<evidence type="ECO:0000256" key="1">
    <source>
        <dbReference type="RuleBase" id="RU364038"/>
    </source>
</evidence>
<organism evidence="3 4">
    <name type="scientific">Parasutterella secunda</name>
    <dbReference type="NCBI Taxonomy" id="626947"/>
    <lineage>
        <taxon>Bacteria</taxon>
        <taxon>Pseudomonadati</taxon>
        <taxon>Pseudomonadota</taxon>
        <taxon>Betaproteobacteria</taxon>
        <taxon>Burkholderiales</taxon>
        <taxon>Sutterellaceae</taxon>
        <taxon>Parasutterella</taxon>
    </lineage>
</organism>
<evidence type="ECO:0000313" key="3">
    <source>
        <dbReference type="EMBL" id="MBM6928997.1"/>
    </source>
</evidence>
<comment type="caution">
    <text evidence="3">The sequence shown here is derived from an EMBL/GenBank/DDBJ whole genome shotgun (WGS) entry which is preliminary data.</text>
</comment>
<evidence type="ECO:0000313" key="4">
    <source>
        <dbReference type="Proteomes" id="UP000777002"/>
    </source>
</evidence>
<accession>A0ABS2GVQ2</accession>
<keyword evidence="4" id="KW-1185">Reference proteome</keyword>
<protein>
    <recommendedName>
        <fullName evidence="1">Thiol:disulfide interchange protein</fullName>
    </recommendedName>
</protein>
<evidence type="ECO:0000259" key="2">
    <source>
        <dbReference type="Pfam" id="PF13098"/>
    </source>
</evidence>
<dbReference type="EMBL" id="JACJKX010000012">
    <property type="protein sequence ID" value="MBM6928997.1"/>
    <property type="molecule type" value="Genomic_DNA"/>
</dbReference>
<feature type="domain" description="Thioredoxin-like fold" evidence="2">
    <location>
        <begin position="136"/>
        <end position="256"/>
    </location>
</feature>
<dbReference type="CDD" id="cd03020">
    <property type="entry name" value="DsbA_DsbC_DsbG"/>
    <property type="match status" value="1"/>
</dbReference>
<dbReference type="Gene3D" id="3.40.30.10">
    <property type="entry name" value="Glutaredoxin"/>
    <property type="match status" value="1"/>
</dbReference>
<dbReference type="Gene3D" id="3.10.450.70">
    <property type="entry name" value="Disulphide bond isomerase, DsbC/G, N-terminal"/>
    <property type="match status" value="1"/>
</dbReference>
<dbReference type="Proteomes" id="UP000777002">
    <property type="component" value="Unassembled WGS sequence"/>
</dbReference>
<dbReference type="Pfam" id="PF13098">
    <property type="entry name" value="Thioredoxin_2"/>
    <property type="match status" value="1"/>
</dbReference>
<dbReference type="InterPro" id="IPR033954">
    <property type="entry name" value="DiS-bond_Isoase_DsbC/G"/>
</dbReference>
<dbReference type="SUPFAM" id="SSF52833">
    <property type="entry name" value="Thioredoxin-like"/>
    <property type="match status" value="1"/>
</dbReference>
<name>A0ABS2GVQ2_9BURK</name>
<comment type="function">
    <text evidence="1">Required for disulfide bond formation in some periplasmic proteins. Acts by transferring its disulfide bond to other proteins and is reduced in the process.</text>
</comment>
<dbReference type="PANTHER" id="PTHR35272:SF3">
    <property type="entry name" value="THIOL:DISULFIDE INTERCHANGE PROTEIN DSBC"/>
    <property type="match status" value="1"/>
</dbReference>
<dbReference type="InterPro" id="IPR036249">
    <property type="entry name" value="Thioredoxin-like_sf"/>
</dbReference>